<evidence type="ECO:0000313" key="6">
    <source>
        <dbReference type="Proteomes" id="UP000012174"/>
    </source>
</evidence>
<dbReference type="OMA" id="HGSFTDY"/>
<name>M7TXV7_EUTLA</name>
<protein>
    <recommendedName>
        <fullName evidence="1">1-alkyl-2-acetylglycerophosphocholine esterase</fullName>
        <ecNumber evidence="1">3.1.1.47</ecNumber>
    </recommendedName>
</protein>
<dbReference type="SUPFAM" id="SSF53474">
    <property type="entry name" value="alpha/beta-Hydrolases"/>
    <property type="match status" value="1"/>
</dbReference>
<dbReference type="KEGG" id="ela:UCREL1_1458"/>
<dbReference type="OrthoDB" id="2363873at2759"/>
<dbReference type="Gene3D" id="3.40.50.1820">
    <property type="entry name" value="alpha/beta hydrolase"/>
    <property type="match status" value="1"/>
</dbReference>
<dbReference type="eggNOG" id="KOG3847">
    <property type="taxonomic scope" value="Eukaryota"/>
</dbReference>
<proteinExistence type="predicted"/>
<organism evidence="5 6">
    <name type="scientific">Eutypa lata (strain UCR-EL1)</name>
    <name type="common">Grapevine dieback disease fungus</name>
    <name type="synonym">Eutypa armeniacae</name>
    <dbReference type="NCBI Taxonomy" id="1287681"/>
    <lineage>
        <taxon>Eukaryota</taxon>
        <taxon>Fungi</taxon>
        <taxon>Dikarya</taxon>
        <taxon>Ascomycota</taxon>
        <taxon>Pezizomycotina</taxon>
        <taxon>Sordariomycetes</taxon>
        <taxon>Xylariomycetidae</taxon>
        <taxon>Xylariales</taxon>
        <taxon>Diatrypaceae</taxon>
        <taxon>Eutypa</taxon>
    </lineage>
</organism>
<dbReference type="HOGENOM" id="CLU_026278_0_0_1"/>
<keyword evidence="6" id="KW-1185">Reference proteome</keyword>
<dbReference type="Proteomes" id="UP000012174">
    <property type="component" value="Unassembled WGS sequence"/>
</dbReference>
<dbReference type="Pfam" id="PF03403">
    <property type="entry name" value="PAF-AH_p_II"/>
    <property type="match status" value="2"/>
</dbReference>
<sequence length="287" mass="31293">MQLCDIPQGKSCSRIRKERPDITKITRPLLLFSPGFGQSRLLYSAMASSLASEGYIVATVDHPYDATVVEFNDGSFVRAANISTDDDAALEMVIQVRAADISFVIDELQNSTALRQRIENGGSSIDFDRIIMYGHSLGGAASAATMRSDSRILGGVNLDGRFFSPVMELGVDRPFLDIGRPNHRVEDPTWDEFYGNMQAQTAEIAIAGTTHGSFTDYPVILSGMNLTEAAKESLGEFLGTGQWESVNGILKSLVVAFADFVFEHTVPTILRGTDAKFPEVTVVRSQL</sequence>
<reference evidence="6" key="1">
    <citation type="journal article" date="2013" name="Genome Announc.">
        <title>Draft genome sequence of the grapevine dieback fungus Eutypa lata UCR-EL1.</title>
        <authorList>
            <person name="Blanco-Ulate B."/>
            <person name="Rolshausen P.E."/>
            <person name="Cantu D."/>
        </authorList>
    </citation>
    <scope>NUCLEOTIDE SEQUENCE [LARGE SCALE GENOMIC DNA]</scope>
    <source>
        <strain evidence="6">UCR-EL1</strain>
    </source>
</reference>
<dbReference type="EMBL" id="KB705638">
    <property type="protein sequence ID" value="EMR71495.1"/>
    <property type="molecule type" value="Genomic_DNA"/>
</dbReference>
<dbReference type="InterPro" id="IPR029058">
    <property type="entry name" value="AB_hydrolase_fold"/>
</dbReference>
<dbReference type="PANTHER" id="PTHR10272:SF14">
    <property type="entry name" value="PAF ACETYLHYDROLASE FAMILY PROTEIN"/>
    <property type="match status" value="1"/>
</dbReference>
<accession>M7TXV7</accession>
<evidence type="ECO:0000256" key="2">
    <source>
        <dbReference type="ARBA" id="ARBA00022801"/>
    </source>
</evidence>
<evidence type="ECO:0000256" key="1">
    <source>
        <dbReference type="ARBA" id="ARBA00013201"/>
    </source>
</evidence>
<evidence type="ECO:0000256" key="4">
    <source>
        <dbReference type="ARBA" id="ARBA00023098"/>
    </source>
</evidence>
<dbReference type="GO" id="GO:0003847">
    <property type="term" value="F:1-alkyl-2-acetylglycerophosphocholine esterase activity"/>
    <property type="evidence" value="ECO:0007669"/>
    <property type="project" value="UniProtKB-EC"/>
</dbReference>
<keyword evidence="2 5" id="KW-0378">Hydrolase</keyword>
<dbReference type="AlphaFoldDB" id="M7TXV7"/>
<keyword evidence="3" id="KW-0442">Lipid degradation</keyword>
<keyword evidence="4" id="KW-0443">Lipid metabolism</keyword>
<evidence type="ECO:0000313" key="5">
    <source>
        <dbReference type="EMBL" id="EMR71495.1"/>
    </source>
</evidence>
<gene>
    <name evidence="5" type="ORF">UCREL1_1458</name>
</gene>
<dbReference type="GO" id="GO:0016042">
    <property type="term" value="P:lipid catabolic process"/>
    <property type="evidence" value="ECO:0007669"/>
    <property type="project" value="UniProtKB-KW"/>
</dbReference>
<evidence type="ECO:0000256" key="3">
    <source>
        <dbReference type="ARBA" id="ARBA00022963"/>
    </source>
</evidence>
<dbReference type="EC" id="3.1.1.47" evidence="1"/>
<dbReference type="PANTHER" id="PTHR10272">
    <property type="entry name" value="PLATELET-ACTIVATING FACTOR ACETYLHYDROLASE"/>
    <property type="match status" value="1"/>
</dbReference>